<protein>
    <recommendedName>
        <fullName evidence="3">F-box domain-containing protein</fullName>
    </recommendedName>
</protein>
<evidence type="ECO:0000313" key="1">
    <source>
        <dbReference type="EMBL" id="CDH57674.1"/>
    </source>
</evidence>
<name>A0A068S5W4_9FUNG</name>
<keyword evidence="2" id="KW-1185">Reference proteome</keyword>
<accession>A0A068S5W4</accession>
<proteinExistence type="predicted"/>
<organism evidence="1 2">
    <name type="scientific">Lichtheimia corymbifera JMRC:FSU:9682</name>
    <dbReference type="NCBI Taxonomy" id="1263082"/>
    <lineage>
        <taxon>Eukaryota</taxon>
        <taxon>Fungi</taxon>
        <taxon>Fungi incertae sedis</taxon>
        <taxon>Mucoromycota</taxon>
        <taxon>Mucoromycotina</taxon>
        <taxon>Mucoromycetes</taxon>
        <taxon>Mucorales</taxon>
        <taxon>Lichtheimiaceae</taxon>
        <taxon>Lichtheimia</taxon>
    </lineage>
</organism>
<reference evidence="1" key="1">
    <citation type="submission" date="2013-08" db="EMBL/GenBank/DDBJ databases">
        <title>Gene expansion shapes genome architecture in the human pathogen Lichtheimia corymbifera: an evolutionary genomics analysis in the ancient terrestrial Mucorales (Mucoromycotina).</title>
        <authorList>
            <person name="Schwartze V.U."/>
            <person name="Winter S."/>
            <person name="Shelest E."/>
            <person name="Marcet-Houben M."/>
            <person name="Horn F."/>
            <person name="Wehner S."/>
            <person name="Hoffmann K."/>
            <person name="Riege K."/>
            <person name="Sammeth M."/>
            <person name="Nowrousian M."/>
            <person name="Valiante V."/>
            <person name="Linde J."/>
            <person name="Jacobsen I.D."/>
            <person name="Marz M."/>
            <person name="Brakhage A.A."/>
            <person name="Gabaldon T."/>
            <person name="Bocker S."/>
            <person name="Voigt K."/>
        </authorList>
    </citation>
    <scope>NUCLEOTIDE SEQUENCE [LARGE SCALE GENOMIC DNA]</scope>
    <source>
        <strain evidence="1">FSU 9682</strain>
    </source>
</reference>
<evidence type="ECO:0008006" key="3">
    <source>
        <dbReference type="Google" id="ProtNLM"/>
    </source>
</evidence>
<sequence>MLLWIPHVEAVINAHHDLEFKNLKSLTLLDKSDPSCIRFMEWVIQHAHNLQIIEAINLTAYRQLLSRTLRQRPLKKVGFHCTIEPQHDEYQFLQHHVQLGAESHLQEIRCILHSISEGHDSWIFLIPKLTQLKTLELCFESNHLVMMQLKTFLEKVSEVCMTHEKVIVKSIVFPLSSKWIRHLSKHRNLQEMIIDTTHIPDHLMNELESFSYLKRLHLKYHIKDWHSL</sequence>
<comment type="caution">
    <text evidence="1">The sequence shown here is derived from an EMBL/GenBank/DDBJ whole genome shotgun (WGS) entry which is preliminary data.</text>
</comment>
<dbReference type="Proteomes" id="UP000027586">
    <property type="component" value="Unassembled WGS sequence"/>
</dbReference>
<dbReference type="VEuPathDB" id="FungiDB:LCOR_08584.1"/>
<gene>
    <name evidence="1" type="ORF">LCOR_08584.1</name>
</gene>
<dbReference type="EMBL" id="CBTN010000048">
    <property type="protein sequence ID" value="CDH57674.1"/>
    <property type="molecule type" value="Genomic_DNA"/>
</dbReference>
<evidence type="ECO:0000313" key="2">
    <source>
        <dbReference type="Proteomes" id="UP000027586"/>
    </source>
</evidence>
<dbReference type="AlphaFoldDB" id="A0A068S5W4"/>